<feature type="domain" description="DUF7147" evidence="1">
    <location>
        <begin position="1"/>
        <end position="118"/>
    </location>
</feature>
<dbReference type="Proteomes" id="UP001179280">
    <property type="component" value="Unassembled WGS sequence"/>
</dbReference>
<name>A0ABS2SPU5_9BACI</name>
<evidence type="ECO:0000259" key="1">
    <source>
        <dbReference type="Pfam" id="PF23648"/>
    </source>
</evidence>
<accession>A0ABS2SPU5</accession>
<protein>
    <recommendedName>
        <fullName evidence="1">DUF7147 domain-containing protein</fullName>
    </recommendedName>
</protein>
<dbReference type="InterPro" id="IPR055571">
    <property type="entry name" value="DUF7147"/>
</dbReference>
<comment type="caution">
    <text evidence="2">The sequence shown here is derived from an EMBL/GenBank/DDBJ whole genome shotgun (WGS) entry which is preliminary data.</text>
</comment>
<dbReference type="RefSeq" id="WP_204464520.1">
    <property type="nucleotide sequence ID" value="NZ_JAFBCV010000002.1"/>
</dbReference>
<sequence length="122" mass="14189">MNQRFIKLGQGYADFFELMELASTQQSRIHAFIKLQTDDELISLAIALRPAGESRFMPIYICLEGIPVQSKRIALFDQLAQSMNYETPPLRVKSSTQFHNEEHYYHYLLGLLRLQRILPPMS</sequence>
<proteinExistence type="predicted"/>
<evidence type="ECO:0000313" key="3">
    <source>
        <dbReference type="Proteomes" id="UP001179280"/>
    </source>
</evidence>
<evidence type="ECO:0000313" key="2">
    <source>
        <dbReference type="EMBL" id="MBM7837535.1"/>
    </source>
</evidence>
<dbReference type="EMBL" id="JAFBCV010000002">
    <property type="protein sequence ID" value="MBM7837535.1"/>
    <property type="molecule type" value="Genomic_DNA"/>
</dbReference>
<gene>
    <name evidence="2" type="ORF">JOC54_000766</name>
</gene>
<reference evidence="2" key="1">
    <citation type="submission" date="2021-01" db="EMBL/GenBank/DDBJ databases">
        <title>Genomic Encyclopedia of Type Strains, Phase IV (KMG-IV): sequencing the most valuable type-strain genomes for metagenomic binning, comparative biology and taxonomic classification.</title>
        <authorList>
            <person name="Goeker M."/>
        </authorList>
    </citation>
    <scope>NUCLEOTIDE SEQUENCE</scope>
    <source>
        <strain evidence="2">DSM 21943</strain>
    </source>
</reference>
<dbReference type="Pfam" id="PF23648">
    <property type="entry name" value="DUF7147"/>
    <property type="match status" value="1"/>
</dbReference>
<organism evidence="2 3">
    <name type="scientific">Shouchella xiaoxiensis</name>
    <dbReference type="NCBI Taxonomy" id="766895"/>
    <lineage>
        <taxon>Bacteria</taxon>
        <taxon>Bacillati</taxon>
        <taxon>Bacillota</taxon>
        <taxon>Bacilli</taxon>
        <taxon>Bacillales</taxon>
        <taxon>Bacillaceae</taxon>
        <taxon>Shouchella</taxon>
    </lineage>
</organism>
<keyword evidence="3" id="KW-1185">Reference proteome</keyword>